<dbReference type="EMBL" id="JAANQT010006572">
    <property type="protein sequence ID" value="KAG1290995.1"/>
    <property type="molecule type" value="Genomic_DNA"/>
</dbReference>
<evidence type="ECO:0000256" key="1">
    <source>
        <dbReference type="SAM" id="Coils"/>
    </source>
</evidence>
<dbReference type="Proteomes" id="UP000716291">
    <property type="component" value="Unassembled WGS sequence"/>
</dbReference>
<feature type="compositionally biased region" description="Polar residues" evidence="2">
    <location>
        <begin position="1"/>
        <end position="10"/>
    </location>
</feature>
<evidence type="ECO:0000313" key="4">
    <source>
        <dbReference type="Proteomes" id="UP000716291"/>
    </source>
</evidence>
<feature type="coiled-coil region" evidence="1">
    <location>
        <begin position="56"/>
        <end position="83"/>
    </location>
</feature>
<gene>
    <name evidence="3" type="ORF">G6F64_013853</name>
</gene>
<sequence>MFTPLMNPNDNVGAGQSMDLHPYDANKKLVQPVNAVHNKNGGHKADIRKNGLSPFEKTALEKLERIENEVTLHKDRLDIHERKIQFMDSNGAIFGRNSHNNHPFTAQCYNCKGYGHTVGGKMVRMFLNNSQISL</sequence>
<dbReference type="AlphaFoldDB" id="A0A9P6WV57"/>
<keyword evidence="4" id="KW-1185">Reference proteome</keyword>
<proteinExistence type="predicted"/>
<name>A0A9P6WV57_RHIOR</name>
<evidence type="ECO:0000256" key="2">
    <source>
        <dbReference type="SAM" id="MobiDB-lite"/>
    </source>
</evidence>
<protein>
    <submittedName>
        <fullName evidence="3">Uncharacterized protein</fullName>
    </submittedName>
</protein>
<keyword evidence="1" id="KW-0175">Coiled coil</keyword>
<comment type="caution">
    <text evidence="3">The sequence shown here is derived from an EMBL/GenBank/DDBJ whole genome shotgun (WGS) entry which is preliminary data.</text>
</comment>
<dbReference type="OrthoDB" id="10269116at2759"/>
<feature type="region of interest" description="Disordered" evidence="2">
    <location>
        <begin position="1"/>
        <end position="20"/>
    </location>
</feature>
<reference evidence="3" key="1">
    <citation type="journal article" date="2020" name="Microb. Genom.">
        <title>Genetic diversity of clinical and environmental Mucorales isolates obtained from an investigation of mucormycosis cases among solid organ transplant recipients.</title>
        <authorList>
            <person name="Nguyen M.H."/>
            <person name="Kaul D."/>
            <person name="Muto C."/>
            <person name="Cheng S.J."/>
            <person name="Richter R.A."/>
            <person name="Bruno V.M."/>
            <person name="Liu G."/>
            <person name="Beyhan S."/>
            <person name="Sundermann A.J."/>
            <person name="Mounaud S."/>
            <person name="Pasculle A.W."/>
            <person name="Nierman W.C."/>
            <person name="Driscoll E."/>
            <person name="Cumbie R."/>
            <person name="Clancy C.J."/>
            <person name="Dupont C.L."/>
        </authorList>
    </citation>
    <scope>NUCLEOTIDE SEQUENCE</scope>
    <source>
        <strain evidence="3">GL11</strain>
    </source>
</reference>
<evidence type="ECO:0000313" key="3">
    <source>
        <dbReference type="EMBL" id="KAG1290995.1"/>
    </source>
</evidence>
<accession>A0A9P6WV57</accession>
<organism evidence="3 4">
    <name type="scientific">Rhizopus oryzae</name>
    <name type="common">Mucormycosis agent</name>
    <name type="synonym">Rhizopus arrhizus var. delemar</name>
    <dbReference type="NCBI Taxonomy" id="64495"/>
    <lineage>
        <taxon>Eukaryota</taxon>
        <taxon>Fungi</taxon>
        <taxon>Fungi incertae sedis</taxon>
        <taxon>Mucoromycota</taxon>
        <taxon>Mucoromycotina</taxon>
        <taxon>Mucoromycetes</taxon>
        <taxon>Mucorales</taxon>
        <taxon>Mucorineae</taxon>
        <taxon>Rhizopodaceae</taxon>
        <taxon>Rhizopus</taxon>
    </lineage>
</organism>